<accession>A0A5C3EVQ9</accession>
<evidence type="ECO:0000313" key="3">
    <source>
        <dbReference type="Proteomes" id="UP000323386"/>
    </source>
</evidence>
<dbReference type="AlphaFoldDB" id="A0A5C3EVQ9"/>
<evidence type="ECO:0000256" key="1">
    <source>
        <dbReference type="SAM" id="MobiDB-lite"/>
    </source>
</evidence>
<feature type="region of interest" description="Disordered" evidence="1">
    <location>
        <begin position="25"/>
        <end position="154"/>
    </location>
</feature>
<dbReference type="EMBL" id="OOIP01000003">
    <property type="protein sequence ID" value="SPO35835.1"/>
    <property type="molecule type" value="Genomic_DNA"/>
</dbReference>
<dbReference type="Proteomes" id="UP000323386">
    <property type="component" value="Unassembled WGS sequence"/>
</dbReference>
<name>A0A5C3EVQ9_9BASI</name>
<keyword evidence="3" id="KW-1185">Reference proteome</keyword>
<sequence>MSAQVSASRASSSGLGNIRVEVEPGFEVDLEQSRSKQAGGSSGRGRPRRGASDCNQHRCRQGSLRLGGTRRRGMCIAGNGGGAGGRALYDGEQKRGQGAEGPASKPGGTGGVDLKAMEAGMQLAPQHPQAQADSHSPMENSNEQVPRSCGSGSA</sequence>
<reference evidence="2 3" key="1">
    <citation type="submission" date="2018-03" db="EMBL/GenBank/DDBJ databases">
        <authorList>
            <person name="Guldener U."/>
        </authorList>
    </citation>
    <scope>NUCLEOTIDE SEQUENCE [LARGE SCALE GENOMIC DNA]</scope>
    <source>
        <strain evidence="2 3">DAOM196992</strain>
    </source>
</reference>
<organism evidence="2 3">
    <name type="scientific">Pseudozyma flocculosa</name>
    <dbReference type="NCBI Taxonomy" id="84751"/>
    <lineage>
        <taxon>Eukaryota</taxon>
        <taxon>Fungi</taxon>
        <taxon>Dikarya</taxon>
        <taxon>Basidiomycota</taxon>
        <taxon>Ustilaginomycotina</taxon>
        <taxon>Ustilaginomycetes</taxon>
        <taxon>Ustilaginales</taxon>
        <taxon>Ustilaginaceae</taxon>
        <taxon>Pseudozyma</taxon>
    </lineage>
</organism>
<evidence type="ECO:0000313" key="2">
    <source>
        <dbReference type="EMBL" id="SPO35835.1"/>
    </source>
</evidence>
<protein>
    <submittedName>
        <fullName evidence="2">Uncharacterized protein</fullName>
    </submittedName>
</protein>
<gene>
    <name evidence="2" type="ORF">PSFLO_01306</name>
</gene>
<proteinExistence type="predicted"/>
<feature type="compositionally biased region" description="Polar residues" evidence="1">
    <location>
        <begin position="128"/>
        <end position="154"/>
    </location>
</feature>